<evidence type="ECO:0000313" key="4">
    <source>
        <dbReference type="Proteomes" id="UP001158576"/>
    </source>
</evidence>
<keyword evidence="1" id="KW-1133">Transmembrane helix</keyword>
<keyword evidence="1" id="KW-0472">Membrane</keyword>
<feature type="domain" description="Serine aminopeptidase S33" evidence="2">
    <location>
        <begin position="24"/>
        <end position="250"/>
    </location>
</feature>
<evidence type="ECO:0000313" key="3">
    <source>
        <dbReference type="EMBL" id="CAG5090245.1"/>
    </source>
</evidence>
<evidence type="ECO:0000256" key="1">
    <source>
        <dbReference type="SAM" id="Phobius"/>
    </source>
</evidence>
<dbReference type="EMBL" id="OU015568">
    <property type="protein sequence ID" value="CAG5090245.1"/>
    <property type="molecule type" value="Genomic_DNA"/>
</dbReference>
<evidence type="ECO:0000259" key="2">
    <source>
        <dbReference type="Pfam" id="PF12146"/>
    </source>
</evidence>
<keyword evidence="1" id="KW-0812">Transmembrane</keyword>
<keyword evidence="4" id="KW-1185">Reference proteome</keyword>
<dbReference type="SUPFAM" id="SSF53474">
    <property type="entry name" value="alpha/beta-Hydrolases"/>
    <property type="match status" value="1"/>
</dbReference>
<dbReference type="InterPro" id="IPR051044">
    <property type="entry name" value="MAG_DAG_Lipase"/>
</dbReference>
<dbReference type="Pfam" id="PF12146">
    <property type="entry name" value="Hydrolase_4"/>
    <property type="match status" value="1"/>
</dbReference>
<feature type="transmembrane region" description="Helical" evidence="1">
    <location>
        <begin position="106"/>
        <end position="126"/>
    </location>
</feature>
<dbReference type="Gene3D" id="3.40.50.1820">
    <property type="entry name" value="alpha/beta hydrolase"/>
    <property type="match status" value="1"/>
</dbReference>
<accession>A0ABN7S849</accession>
<dbReference type="InterPro" id="IPR029058">
    <property type="entry name" value="AB_hydrolase_fold"/>
</dbReference>
<protein>
    <submittedName>
        <fullName evidence="3">Oidioi.mRNA.OKI2018_I69.PAR.g12522.t1.cds</fullName>
    </submittedName>
</protein>
<dbReference type="Proteomes" id="UP001158576">
    <property type="component" value="Chromosome PAR"/>
</dbReference>
<reference evidence="3 4" key="1">
    <citation type="submission" date="2021-04" db="EMBL/GenBank/DDBJ databases">
        <authorList>
            <person name="Bliznina A."/>
        </authorList>
    </citation>
    <scope>NUCLEOTIDE SEQUENCE [LARGE SCALE GENOMIC DNA]</scope>
</reference>
<name>A0ABN7S849_OIKDI</name>
<dbReference type="PANTHER" id="PTHR11614">
    <property type="entry name" value="PHOSPHOLIPASE-RELATED"/>
    <property type="match status" value="1"/>
</dbReference>
<sequence length="392" mass="44079">MENGRFKSKFGYELETYKWKPEGTPKFVFYLCHGYGEWAGNHGYTREFLPKLLELGAVVFSHDHYAHGKSGPFERTHRDRCQIKSFDETASDLCARIKIAREEYPALPCLLLGCSMGGLISFVAVMNEKPDIDGLMLLAPAIQIDKKSAPAWLRALGRVIGFIYPSMKSPLPLDLDLITRNKEHAEWIKKDIEEYGDNGGYDCGFALRMLKAQEKIQAWIEARNFPKELPVVLFTGTKDEICTPEGCYFAEKNIEALDPKSMMATDKAWCGTTTEENQAPLDELVLLPGGNDVTFFGGRYYAEFNPQVSNELECSIDVMFRTHGQITVKGSVDFAGYDCEEVYAKIQGQKICGQQEINRGFYDQNIEIVFVGNVSDNDASTIGIFDLIISNP</sequence>
<organism evidence="3 4">
    <name type="scientific">Oikopleura dioica</name>
    <name type="common">Tunicate</name>
    <dbReference type="NCBI Taxonomy" id="34765"/>
    <lineage>
        <taxon>Eukaryota</taxon>
        <taxon>Metazoa</taxon>
        <taxon>Chordata</taxon>
        <taxon>Tunicata</taxon>
        <taxon>Appendicularia</taxon>
        <taxon>Copelata</taxon>
        <taxon>Oikopleuridae</taxon>
        <taxon>Oikopleura</taxon>
    </lineage>
</organism>
<dbReference type="InterPro" id="IPR022742">
    <property type="entry name" value="Hydrolase_4"/>
</dbReference>
<gene>
    <name evidence="3" type="ORF">OKIOD_LOCUS4080</name>
</gene>
<proteinExistence type="predicted"/>